<feature type="domain" description="HTH LytTR-type" evidence="3">
    <location>
        <begin position="141"/>
        <end position="245"/>
    </location>
</feature>
<evidence type="ECO:0000256" key="1">
    <source>
        <dbReference type="PROSITE-ProRule" id="PRU00169"/>
    </source>
</evidence>
<dbReference type="Pfam" id="PF00072">
    <property type="entry name" value="Response_reg"/>
    <property type="match status" value="1"/>
</dbReference>
<dbReference type="Gene3D" id="2.40.50.1020">
    <property type="entry name" value="LytTr DNA-binding domain"/>
    <property type="match status" value="1"/>
</dbReference>
<evidence type="ECO:0000313" key="5">
    <source>
        <dbReference type="Proteomes" id="UP000759529"/>
    </source>
</evidence>
<dbReference type="SMART" id="SM00850">
    <property type="entry name" value="LytTR"/>
    <property type="match status" value="1"/>
</dbReference>
<gene>
    <name evidence="4" type="ORF">H9X54_004470</name>
</gene>
<dbReference type="InterPro" id="IPR001789">
    <property type="entry name" value="Sig_transdc_resp-reg_receiver"/>
</dbReference>
<proteinExistence type="predicted"/>
<dbReference type="Pfam" id="PF04397">
    <property type="entry name" value="LytTR"/>
    <property type="match status" value="1"/>
</dbReference>
<keyword evidence="5" id="KW-1185">Reference proteome</keyword>
<dbReference type="SMART" id="SM00448">
    <property type="entry name" value="REC"/>
    <property type="match status" value="1"/>
</dbReference>
<sequence length="248" mass="28858">MKAIIIEDEKRAQIYLQGVLEQVAHEINVVAVCDDLPSGVIAIRKHKPDLVFLDIEMPKYNGLEIINFFGENEIQFSIIFTTAYNQYALQAFKTSALDYLLKPIDPDELKETLNRYKQKNNIQNYEQLVSLNESLTKETKIAIPDRNNLQLIPSEEIMYLKADSNYTQVFLENGKKHITSRILRNFEDTLKTYKQFFRCHKSYIVNITFIECYSKSDGGTIILKNKQEIPVSPEKSEELLSFFTKIER</sequence>
<dbReference type="PROSITE" id="PS50930">
    <property type="entry name" value="HTH_LYTTR"/>
    <property type="match status" value="1"/>
</dbReference>
<dbReference type="InterPro" id="IPR007492">
    <property type="entry name" value="LytTR_DNA-bd_dom"/>
</dbReference>
<dbReference type="PANTHER" id="PTHR37299:SF1">
    <property type="entry name" value="STAGE 0 SPORULATION PROTEIN A HOMOLOG"/>
    <property type="match status" value="1"/>
</dbReference>
<feature type="modified residue" description="4-aspartylphosphate" evidence="1">
    <location>
        <position position="54"/>
    </location>
</feature>
<dbReference type="SUPFAM" id="SSF52172">
    <property type="entry name" value="CheY-like"/>
    <property type="match status" value="1"/>
</dbReference>
<dbReference type="PANTHER" id="PTHR37299">
    <property type="entry name" value="TRANSCRIPTIONAL REGULATOR-RELATED"/>
    <property type="match status" value="1"/>
</dbReference>
<keyword evidence="1" id="KW-0597">Phosphoprotein</keyword>
<protein>
    <submittedName>
        <fullName evidence="4">Response regulator</fullName>
    </submittedName>
</protein>
<dbReference type="InterPro" id="IPR011006">
    <property type="entry name" value="CheY-like_superfamily"/>
</dbReference>
<evidence type="ECO:0000259" key="2">
    <source>
        <dbReference type="PROSITE" id="PS50110"/>
    </source>
</evidence>
<feature type="domain" description="Response regulatory" evidence="2">
    <location>
        <begin position="2"/>
        <end position="117"/>
    </location>
</feature>
<evidence type="ECO:0000313" key="4">
    <source>
        <dbReference type="EMBL" id="MBM6498555.1"/>
    </source>
</evidence>
<dbReference type="RefSeq" id="WP_187658356.1">
    <property type="nucleotide sequence ID" value="NZ_JACSOD020000440.1"/>
</dbReference>
<dbReference type="Gene3D" id="3.40.50.2300">
    <property type="match status" value="1"/>
</dbReference>
<dbReference type="EMBL" id="JACSOD020000440">
    <property type="protein sequence ID" value="MBM6498555.1"/>
    <property type="molecule type" value="Genomic_DNA"/>
</dbReference>
<comment type="caution">
    <text evidence="4">The sequence shown here is derived from an EMBL/GenBank/DDBJ whole genome shotgun (WGS) entry which is preliminary data.</text>
</comment>
<evidence type="ECO:0000259" key="3">
    <source>
        <dbReference type="PROSITE" id="PS50930"/>
    </source>
</evidence>
<dbReference type="Proteomes" id="UP000759529">
    <property type="component" value="Unassembled WGS sequence"/>
</dbReference>
<reference evidence="4 5" key="1">
    <citation type="submission" date="2021-02" db="EMBL/GenBank/DDBJ databases">
        <authorList>
            <person name="Jung H.S."/>
            <person name="Chun B.H."/>
            <person name="Jeon C.O."/>
        </authorList>
    </citation>
    <scope>NUCLEOTIDE SEQUENCE [LARGE SCALE GENOMIC DNA]</scope>
    <source>
        <strain evidence="4 5">LMG 25203</strain>
    </source>
</reference>
<dbReference type="InterPro" id="IPR046947">
    <property type="entry name" value="LytR-like"/>
</dbReference>
<accession>A0ABS2CUF2</accession>
<dbReference type="PROSITE" id="PS50110">
    <property type="entry name" value="RESPONSE_REGULATORY"/>
    <property type="match status" value="1"/>
</dbReference>
<name>A0ABS2CUF2_9FLAO</name>
<organism evidence="4 5">
    <name type="scientific">Flavobacterium macrobrachii</name>
    <dbReference type="NCBI Taxonomy" id="591204"/>
    <lineage>
        <taxon>Bacteria</taxon>
        <taxon>Pseudomonadati</taxon>
        <taxon>Bacteroidota</taxon>
        <taxon>Flavobacteriia</taxon>
        <taxon>Flavobacteriales</taxon>
        <taxon>Flavobacteriaceae</taxon>
        <taxon>Flavobacterium</taxon>
    </lineage>
</organism>